<dbReference type="AlphaFoldDB" id="A0A1I2AMJ3"/>
<evidence type="ECO:0000313" key="1">
    <source>
        <dbReference type="EMBL" id="SFE44223.1"/>
    </source>
</evidence>
<proteinExistence type="predicted"/>
<accession>A0A1I2AMJ3</accession>
<keyword evidence="2" id="KW-1185">Reference proteome</keyword>
<evidence type="ECO:0000313" key="2">
    <source>
        <dbReference type="Proteomes" id="UP000199474"/>
    </source>
</evidence>
<reference evidence="2" key="1">
    <citation type="submission" date="2016-10" db="EMBL/GenBank/DDBJ databases">
        <authorList>
            <person name="Varghese N."/>
            <person name="Submissions S."/>
        </authorList>
    </citation>
    <scope>NUCLEOTIDE SEQUENCE [LARGE SCALE GENOMIC DNA]</scope>
    <source>
        <strain evidence="2">DSM 22530</strain>
    </source>
</reference>
<gene>
    <name evidence="1" type="ORF">SAMN05216238_11635</name>
</gene>
<protein>
    <submittedName>
        <fullName evidence="1">Uncharacterized protein</fullName>
    </submittedName>
</protein>
<dbReference type="Proteomes" id="UP000199474">
    <property type="component" value="Unassembled WGS sequence"/>
</dbReference>
<name>A0A1I2AMJ3_9BACI</name>
<sequence>MKIAFISRHKNQNKNSSILNVHEEEIVHEESEFTDFIDYIYAHNKCL</sequence>
<organism evidence="1 2">
    <name type="scientific">Lentibacillus persicus</name>
    <dbReference type="NCBI Taxonomy" id="640948"/>
    <lineage>
        <taxon>Bacteria</taxon>
        <taxon>Bacillati</taxon>
        <taxon>Bacillota</taxon>
        <taxon>Bacilli</taxon>
        <taxon>Bacillales</taxon>
        <taxon>Bacillaceae</taxon>
        <taxon>Lentibacillus</taxon>
    </lineage>
</organism>
<dbReference type="EMBL" id="FOMR01000016">
    <property type="protein sequence ID" value="SFE44223.1"/>
    <property type="molecule type" value="Genomic_DNA"/>
</dbReference>